<evidence type="ECO:0000313" key="3">
    <source>
        <dbReference type="Proteomes" id="UP000204221"/>
    </source>
</evidence>
<feature type="compositionally biased region" description="Low complexity" evidence="1">
    <location>
        <begin position="38"/>
        <end position="59"/>
    </location>
</feature>
<gene>
    <name evidence="2" type="ORF">AHOG_24225</name>
</gene>
<feature type="compositionally biased region" description="Pro residues" evidence="1">
    <location>
        <begin position="60"/>
        <end position="78"/>
    </location>
</feature>
<dbReference type="AlphaFoldDB" id="A0A221W9Q2"/>
<sequence>MTQHDHAFPAGRRGSDTITGPAPSPRAPGDEPGDARAGRAAAGASRTALPAHPRNASARPLPPRPQPPRPAPPRPTAPQPRSSADARRRRPAPGTVDEALDVLTRRGFTASHAPGDDQVPFTLLYTYGWPGYVDAVHLRAEDDTTAVRFRSSGCRCAGPAALDDDLVWRSEGDFLSVVGELIELPAPGERGAPEHALRVPGGLWVPRGSGALAFH</sequence>
<proteinExistence type="predicted"/>
<dbReference type="Proteomes" id="UP000204221">
    <property type="component" value="Chromosome"/>
</dbReference>
<evidence type="ECO:0000256" key="1">
    <source>
        <dbReference type="SAM" id="MobiDB-lite"/>
    </source>
</evidence>
<organism evidence="2 3">
    <name type="scientific">Actinoalloteichus hoggarensis</name>
    <dbReference type="NCBI Taxonomy" id="1470176"/>
    <lineage>
        <taxon>Bacteria</taxon>
        <taxon>Bacillati</taxon>
        <taxon>Actinomycetota</taxon>
        <taxon>Actinomycetes</taxon>
        <taxon>Pseudonocardiales</taxon>
        <taxon>Pseudonocardiaceae</taxon>
        <taxon>Actinoalloteichus</taxon>
    </lineage>
</organism>
<feature type="region of interest" description="Disordered" evidence="1">
    <location>
        <begin position="1"/>
        <end position="99"/>
    </location>
</feature>
<accession>A0A221W9Q2</accession>
<evidence type="ECO:0000313" key="2">
    <source>
        <dbReference type="EMBL" id="ASO22451.1"/>
    </source>
</evidence>
<protein>
    <submittedName>
        <fullName evidence="2">Uncharacterized protein</fullName>
    </submittedName>
</protein>
<dbReference type="EMBL" id="CP022521">
    <property type="protein sequence ID" value="ASO22451.1"/>
    <property type="molecule type" value="Genomic_DNA"/>
</dbReference>
<keyword evidence="3" id="KW-1185">Reference proteome</keyword>
<dbReference type="KEGG" id="ahg:AHOG_24225"/>
<name>A0A221W9Q2_9PSEU</name>
<reference evidence="2 3" key="1">
    <citation type="submission" date="2017-07" db="EMBL/GenBank/DDBJ databases">
        <title>Complete genome sequence of Actinoalloteichus hoggarensis DSM 45943, type strain of Actinoalloteichus hoggarensis.</title>
        <authorList>
            <person name="Ruckert C."/>
            <person name="Nouioui I."/>
            <person name="Willmese J."/>
            <person name="van Wezel G."/>
            <person name="Klenk H.-P."/>
            <person name="Kalinowski J."/>
            <person name="Zotchev S.B."/>
        </authorList>
    </citation>
    <scope>NUCLEOTIDE SEQUENCE [LARGE SCALE GENOMIC DNA]</scope>
    <source>
        <strain evidence="2 3">DSM 45943</strain>
    </source>
</reference>